<evidence type="ECO:0000313" key="1">
    <source>
        <dbReference type="EMBL" id="KAI9508194.1"/>
    </source>
</evidence>
<dbReference type="Proteomes" id="UP001207468">
    <property type="component" value="Unassembled WGS sequence"/>
</dbReference>
<keyword evidence="2" id="KW-1185">Reference proteome</keyword>
<sequence>MSTTPERTESLTAAQAPFDDARADLILQSSDGVHFRVFKVILSLASPIFADMFRIPSPTDASLNHGDEGPVVRLSECSGDLDFSLRHLYPIRTPNAVPLRNVGVLAEFARKYRINALTKHITRYLADNIEFDPVGVYAIAVTYEFKDIWAKAARTCLDLPFSRLQSPLLHYIAVEFHVELLRYHAACGEAASGAASERNWFSSLNQDFDVISMGNKAGCSHCITQDYLDHGPKFYGPLCLWNYLYRSTLVLVHHPSAKAVTTEEFVLKSNTCSSCADGMRRRMFDLSTAFGKEIKKVVERIPLPKAGTT</sequence>
<protein>
    <submittedName>
        <fullName evidence="1">Uncharacterized protein</fullName>
    </submittedName>
</protein>
<reference evidence="1" key="1">
    <citation type="submission" date="2021-03" db="EMBL/GenBank/DDBJ databases">
        <title>Evolutionary priming and transition to the ectomycorrhizal habit in an iconic lineage of mushroom-forming fungi: is preadaptation a requirement?</title>
        <authorList>
            <consortium name="DOE Joint Genome Institute"/>
            <person name="Looney B.P."/>
            <person name="Miyauchi S."/>
            <person name="Morin E."/>
            <person name="Drula E."/>
            <person name="Courty P.E."/>
            <person name="Chicoki N."/>
            <person name="Fauchery L."/>
            <person name="Kohler A."/>
            <person name="Kuo A."/>
            <person name="LaButti K."/>
            <person name="Pangilinan J."/>
            <person name="Lipzen A."/>
            <person name="Riley R."/>
            <person name="Andreopoulos W."/>
            <person name="He G."/>
            <person name="Johnson J."/>
            <person name="Barry K.W."/>
            <person name="Grigoriev I.V."/>
            <person name="Nagy L."/>
            <person name="Hibbett D."/>
            <person name="Henrissat B."/>
            <person name="Matheny P.B."/>
            <person name="Labbe J."/>
            <person name="Martin A.F."/>
        </authorList>
    </citation>
    <scope>NUCLEOTIDE SEQUENCE</scope>
    <source>
        <strain evidence="1">BPL698</strain>
    </source>
</reference>
<name>A0ACC0UAK2_9AGAM</name>
<gene>
    <name evidence="1" type="ORF">F5148DRAFT_1198861</name>
</gene>
<accession>A0ACC0UAK2</accession>
<evidence type="ECO:0000313" key="2">
    <source>
        <dbReference type="Proteomes" id="UP001207468"/>
    </source>
</evidence>
<dbReference type="EMBL" id="JAGFNK010000099">
    <property type="protein sequence ID" value="KAI9508194.1"/>
    <property type="molecule type" value="Genomic_DNA"/>
</dbReference>
<proteinExistence type="predicted"/>
<organism evidence="1 2">
    <name type="scientific">Russula earlei</name>
    <dbReference type="NCBI Taxonomy" id="71964"/>
    <lineage>
        <taxon>Eukaryota</taxon>
        <taxon>Fungi</taxon>
        <taxon>Dikarya</taxon>
        <taxon>Basidiomycota</taxon>
        <taxon>Agaricomycotina</taxon>
        <taxon>Agaricomycetes</taxon>
        <taxon>Russulales</taxon>
        <taxon>Russulaceae</taxon>
        <taxon>Russula</taxon>
    </lineage>
</organism>
<comment type="caution">
    <text evidence="1">The sequence shown here is derived from an EMBL/GenBank/DDBJ whole genome shotgun (WGS) entry which is preliminary data.</text>
</comment>